<evidence type="ECO:0000256" key="3">
    <source>
        <dbReference type="ARBA" id="ARBA00022475"/>
    </source>
</evidence>
<evidence type="ECO:0000256" key="1">
    <source>
        <dbReference type="ARBA" id="ARBA00004651"/>
    </source>
</evidence>
<evidence type="ECO:0000256" key="4">
    <source>
        <dbReference type="ARBA" id="ARBA00022692"/>
    </source>
</evidence>
<keyword evidence="9" id="KW-1185">Reference proteome</keyword>
<dbReference type="Pfam" id="PF01899">
    <property type="entry name" value="MNHE"/>
    <property type="match status" value="1"/>
</dbReference>
<evidence type="ECO:0000313" key="9">
    <source>
        <dbReference type="Proteomes" id="UP000242886"/>
    </source>
</evidence>
<feature type="transmembrane region" description="Helical" evidence="7">
    <location>
        <begin position="27"/>
        <end position="47"/>
    </location>
</feature>
<dbReference type="EMBL" id="LT837803">
    <property type="protein sequence ID" value="SMB22096.1"/>
    <property type="molecule type" value="Genomic_DNA"/>
</dbReference>
<name>A0A7Z7MUP1_9PROT</name>
<keyword evidence="6 7" id="KW-0472">Membrane</keyword>
<gene>
    <name evidence="8" type="primary">phaE</name>
    <name evidence="8" type="ORF">SDENCHOL_10492</name>
</gene>
<keyword evidence="3" id="KW-1003">Cell membrane</keyword>
<dbReference type="GO" id="GO:0008324">
    <property type="term" value="F:monoatomic cation transmembrane transporter activity"/>
    <property type="evidence" value="ECO:0007669"/>
    <property type="project" value="InterPro"/>
</dbReference>
<protein>
    <submittedName>
        <fullName evidence="8">Potential Na+/H+ antiporter subunit</fullName>
    </submittedName>
</protein>
<evidence type="ECO:0000256" key="2">
    <source>
        <dbReference type="ARBA" id="ARBA00006228"/>
    </source>
</evidence>
<dbReference type="NCBIfam" id="NF006520">
    <property type="entry name" value="PRK08965.1-4"/>
    <property type="match status" value="1"/>
</dbReference>
<keyword evidence="5 7" id="KW-1133">Transmembrane helix</keyword>
<sequence length="162" mass="18025">MKRPLLVPLLPVVLTIVWLLLNDSLDFANLLLGIILAVLVSAAVTRLRPLSAWPRRLHVAIGLIWHVLLDIVRSNIGVGRIVLGAAQRQPTIGFLDIPLDLRDPHGLAMLAIIITSTPGTVWSGYDPASGMLTLHVLDLQDEAAWIRTIKHRYERPLMEIFE</sequence>
<dbReference type="GO" id="GO:0005886">
    <property type="term" value="C:plasma membrane"/>
    <property type="evidence" value="ECO:0007669"/>
    <property type="project" value="UniProtKB-SubCell"/>
</dbReference>
<evidence type="ECO:0000256" key="5">
    <source>
        <dbReference type="ARBA" id="ARBA00022989"/>
    </source>
</evidence>
<evidence type="ECO:0000256" key="7">
    <source>
        <dbReference type="SAM" id="Phobius"/>
    </source>
</evidence>
<dbReference type="InterPro" id="IPR002758">
    <property type="entry name" value="Cation_antiport_E"/>
</dbReference>
<dbReference type="RefSeq" id="WP_154715893.1">
    <property type="nucleotide sequence ID" value="NZ_LT837803.1"/>
</dbReference>
<evidence type="ECO:0000256" key="6">
    <source>
        <dbReference type="ARBA" id="ARBA00023136"/>
    </source>
</evidence>
<proteinExistence type="inferred from homology"/>
<feature type="transmembrane region" description="Helical" evidence="7">
    <location>
        <begin position="5"/>
        <end position="21"/>
    </location>
</feature>
<dbReference type="Proteomes" id="UP000242886">
    <property type="component" value="Chromosome SDENCHOL"/>
</dbReference>
<dbReference type="PIRSF" id="PIRSF019239">
    <property type="entry name" value="MrpE"/>
    <property type="match status" value="1"/>
</dbReference>
<evidence type="ECO:0000313" key="8">
    <source>
        <dbReference type="EMBL" id="SMB22096.1"/>
    </source>
</evidence>
<organism evidence="8 9">
    <name type="scientific">Sterolibacterium denitrificans</name>
    <dbReference type="NCBI Taxonomy" id="157592"/>
    <lineage>
        <taxon>Bacteria</taxon>
        <taxon>Pseudomonadati</taxon>
        <taxon>Pseudomonadota</taxon>
        <taxon>Betaproteobacteria</taxon>
        <taxon>Nitrosomonadales</taxon>
        <taxon>Sterolibacteriaceae</taxon>
        <taxon>Sterolibacterium</taxon>
    </lineage>
</organism>
<keyword evidence="4 7" id="KW-0812">Transmembrane</keyword>
<dbReference type="PANTHER" id="PTHR34584">
    <property type="entry name" value="NA(+)/H(+) ANTIPORTER SUBUNIT E1"/>
    <property type="match status" value="1"/>
</dbReference>
<reference evidence="8" key="1">
    <citation type="submission" date="2017-03" db="EMBL/GenBank/DDBJ databases">
        <authorList>
            <consortium name="AG Boll"/>
        </authorList>
    </citation>
    <scope>NUCLEOTIDE SEQUENCE [LARGE SCALE GENOMIC DNA]</scope>
    <source>
        <strain evidence="8">Chol</strain>
    </source>
</reference>
<comment type="similarity">
    <text evidence="2">Belongs to the CPA3 antiporters (TC 2.A.63) subunit E family.</text>
</comment>
<dbReference type="PANTHER" id="PTHR34584:SF1">
    <property type="entry name" value="NA(+)_H(+) ANTIPORTER SUBUNIT E1"/>
    <property type="match status" value="1"/>
</dbReference>
<accession>A0A7Z7MUP1</accession>
<comment type="subcellular location">
    <subcellularLocation>
        <location evidence="1">Cell membrane</location>
        <topology evidence="1">Multi-pass membrane protein</topology>
    </subcellularLocation>
</comment>
<dbReference type="AlphaFoldDB" id="A0A7Z7MUP1"/>